<comment type="caution">
    <text evidence="2">The sequence shown here is derived from an EMBL/GenBank/DDBJ whole genome shotgun (WGS) entry which is preliminary data.</text>
</comment>
<dbReference type="InterPro" id="IPR002734">
    <property type="entry name" value="RibDG_C"/>
</dbReference>
<proteinExistence type="predicted"/>
<sequence>MAKVTLTTFLTLDGVMQGPGAPDEDTSGGFECGGWVVPYADPDMERIVEERFDRVTGFLLGRRTYEIFAAYWPRVTDPADPIASRLNNLPKYVASTTLAEAGWHNSTLVTDAAHAVRKLKGEVGGELQIHGSGELARSLLAHDLIDEMLLMVYPVVLGTGKRLFDEDAVPTAFELVGHEATGKGVAVQRYRLAGRPTFGSFALDD</sequence>
<dbReference type="PANTHER" id="PTHR38011:SF2">
    <property type="entry name" value="BIFUNCTIONAL DEAMINASE-REDUCTASE DOMAIN PROTEIN"/>
    <property type="match status" value="1"/>
</dbReference>
<feature type="domain" description="Bacterial bifunctional deaminase-reductase C-terminal" evidence="1">
    <location>
        <begin position="3"/>
        <end position="186"/>
    </location>
</feature>
<name>A0ABS0NHJ6_9ACTN</name>
<accession>A0ABS0NHJ6</accession>
<organism evidence="2 3">
    <name type="scientific">Streptomyces pactum</name>
    <dbReference type="NCBI Taxonomy" id="68249"/>
    <lineage>
        <taxon>Bacteria</taxon>
        <taxon>Bacillati</taxon>
        <taxon>Actinomycetota</taxon>
        <taxon>Actinomycetes</taxon>
        <taxon>Kitasatosporales</taxon>
        <taxon>Streptomycetaceae</taxon>
        <taxon>Streptomyces</taxon>
    </lineage>
</organism>
<evidence type="ECO:0000313" key="2">
    <source>
        <dbReference type="EMBL" id="MBH5334623.1"/>
    </source>
</evidence>
<dbReference type="Gene3D" id="3.40.430.10">
    <property type="entry name" value="Dihydrofolate Reductase, subunit A"/>
    <property type="match status" value="1"/>
</dbReference>
<dbReference type="SUPFAM" id="SSF53597">
    <property type="entry name" value="Dihydrofolate reductase-like"/>
    <property type="match status" value="1"/>
</dbReference>
<protein>
    <submittedName>
        <fullName evidence="2">Dihydrofolate reductase</fullName>
    </submittedName>
</protein>
<dbReference type="InterPro" id="IPR024072">
    <property type="entry name" value="DHFR-like_dom_sf"/>
</dbReference>
<dbReference type="RefSeq" id="WP_197988290.1">
    <property type="nucleotide sequence ID" value="NZ_JACYXC010000001.1"/>
</dbReference>
<dbReference type="InterPro" id="IPR050765">
    <property type="entry name" value="Riboflavin_Biosynth_HTPR"/>
</dbReference>
<dbReference type="Proteomes" id="UP000807371">
    <property type="component" value="Unassembled WGS sequence"/>
</dbReference>
<dbReference type="PANTHER" id="PTHR38011">
    <property type="entry name" value="DIHYDROFOLATE REDUCTASE FAMILY PROTEIN (AFU_ORTHOLOGUE AFUA_8G06820)"/>
    <property type="match status" value="1"/>
</dbReference>
<dbReference type="EMBL" id="JACYXC010000001">
    <property type="protein sequence ID" value="MBH5334623.1"/>
    <property type="molecule type" value="Genomic_DNA"/>
</dbReference>
<dbReference type="Pfam" id="PF01872">
    <property type="entry name" value="RibD_C"/>
    <property type="match status" value="1"/>
</dbReference>
<evidence type="ECO:0000313" key="3">
    <source>
        <dbReference type="Proteomes" id="UP000807371"/>
    </source>
</evidence>
<reference evidence="2 3" key="1">
    <citation type="submission" date="2020-09" db="EMBL/GenBank/DDBJ databases">
        <title>Biosynthesis of the nuclear factor of activated T cells inhibitor NFAT-133 and its congeners in Streptomyces pactum.</title>
        <authorList>
            <person name="Zhou W."/>
            <person name="Posri P."/>
            <person name="Abugrain M.E."/>
            <person name="Weisberg A.J."/>
            <person name="Chang J.H."/>
            <person name="Mahmud T."/>
        </authorList>
    </citation>
    <scope>NUCLEOTIDE SEQUENCE [LARGE SCALE GENOMIC DNA]</scope>
    <source>
        <strain evidence="2 3">ATCC 27456</strain>
    </source>
</reference>
<keyword evidence="3" id="KW-1185">Reference proteome</keyword>
<gene>
    <name evidence="2" type="ORF">IHE55_07330</name>
</gene>
<evidence type="ECO:0000259" key="1">
    <source>
        <dbReference type="Pfam" id="PF01872"/>
    </source>
</evidence>